<reference evidence="3 4" key="1">
    <citation type="submission" date="2016-11" db="EMBL/GenBank/DDBJ databases">
        <authorList>
            <person name="Jaros S."/>
            <person name="Januszkiewicz K."/>
            <person name="Wedrychowicz H."/>
        </authorList>
    </citation>
    <scope>NUCLEOTIDE SEQUENCE [LARGE SCALE GENOMIC DNA]</scope>
    <source>
        <strain evidence="3 4">DSM 21074</strain>
    </source>
</reference>
<accession>A0A1M6C0Y5</accession>
<dbReference type="InterPro" id="IPR007372">
    <property type="entry name" value="Lipid/polyisoprenoid-bd_YceI"/>
</dbReference>
<dbReference type="PANTHER" id="PTHR34406">
    <property type="entry name" value="PROTEIN YCEI"/>
    <property type="match status" value="1"/>
</dbReference>
<dbReference type="RefSeq" id="WP_159437396.1">
    <property type="nucleotide sequence ID" value="NZ_FQYN01000002.1"/>
</dbReference>
<feature type="domain" description="Lipid/polyisoprenoid-binding YceI-like" evidence="2">
    <location>
        <begin position="22"/>
        <end position="183"/>
    </location>
</feature>
<dbReference type="Gene3D" id="2.40.128.110">
    <property type="entry name" value="Lipid/polyisoprenoid-binding, YceI-like"/>
    <property type="match status" value="1"/>
</dbReference>
<dbReference type="EMBL" id="FQYN01000002">
    <property type="protein sequence ID" value="SHI54682.1"/>
    <property type="molecule type" value="Genomic_DNA"/>
</dbReference>
<evidence type="ECO:0000313" key="4">
    <source>
        <dbReference type="Proteomes" id="UP000184418"/>
    </source>
</evidence>
<dbReference type="STRING" id="1121955.SAMN02745146_0991"/>
<dbReference type="SMART" id="SM00867">
    <property type="entry name" value="YceI"/>
    <property type="match status" value="1"/>
</dbReference>
<dbReference type="AlphaFoldDB" id="A0A1M6C0Y5"/>
<organism evidence="3 4">
    <name type="scientific">Hymenobacter daecheongensis DSM 21074</name>
    <dbReference type="NCBI Taxonomy" id="1121955"/>
    <lineage>
        <taxon>Bacteria</taxon>
        <taxon>Pseudomonadati</taxon>
        <taxon>Bacteroidota</taxon>
        <taxon>Cytophagia</taxon>
        <taxon>Cytophagales</taxon>
        <taxon>Hymenobacteraceae</taxon>
        <taxon>Hymenobacter</taxon>
    </lineage>
</organism>
<evidence type="ECO:0000256" key="1">
    <source>
        <dbReference type="SAM" id="SignalP"/>
    </source>
</evidence>
<feature type="signal peptide" evidence="1">
    <location>
        <begin position="1"/>
        <end position="16"/>
    </location>
</feature>
<keyword evidence="4" id="KW-1185">Reference proteome</keyword>
<dbReference type="Pfam" id="PF04264">
    <property type="entry name" value="YceI"/>
    <property type="match status" value="1"/>
</dbReference>
<evidence type="ECO:0000313" key="3">
    <source>
        <dbReference type="EMBL" id="SHI54682.1"/>
    </source>
</evidence>
<evidence type="ECO:0000259" key="2">
    <source>
        <dbReference type="SMART" id="SM00867"/>
    </source>
</evidence>
<protein>
    <submittedName>
        <fullName evidence="3">Polyisoprenoid-binding protein YceI</fullName>
    </submittedName>
</protein>
<dbReference type="OrthoDB" id="951410at2"/>
<sequence>MKLLLLILLTSLLAAAQPAATTYRIDPAASRLTWTGHAEAGDWAPTGAVQLRQGRFDYAGTRLQNGRFEFDMATISHSDTQLQEHLRGTDFFDVARFPTAVFTLRALAAGQVVGELTLKGISRPVRFPATFSRQPDGSLRVRGTASIDRTEFGVNYNSTSFFQNLGSYAIRNDFQLAFELVARPVR</sequence>
<feature type="chain" id="PRO_5012748248" evidence="1">
    <location>
        <begin position="17"/>
        <end position="186"/>
    </location>
</feature>
<proteinExistence type="predicted"/>
<gene>
    <name evidence="3" type="ORF">SAMN02745146_0991</name>
</gene>
<dbReference type="SUPFAM" id="SSF101874">
    <property type="entry name" value="YceI-like"/>
    <property type="match status" value="1"/>
</dbReference>
<dbReference type="InterPro" id="IPR036761">
    <property type="entry name" value="TTHA0802/YceI-like_sf"/>
</dbReference>
<name>A0A1M6C0Y5_9BACT</name>
<dbReference type="Proteomes" id="UP000184418">
    <property type="component" value="Unassembled WGS sequence"/>
</dbReference>
<dbReference type="PANTHER" id="PTHR34406:SF1">
    <property type="entry name" value="PROTEIN YCEI"/>
    <property type="match status" value="1"/>
</dbReference>
<keyword evidence="1" id="KW-0732">Signal</keyword>